<feature type="region of interest" description="Disordered" evidence="1">
    <location>
        <begin position="1"/>
        <end position="29"/>
    </location>
</feature>
<name>A0A2U3EFJ2_PURLI</name>
<reference evidence="2 3" key="1">
    <citation type="journal article" date="2016" name="Front. Microbiol.">
        <title>Genome and transcriptome sequences reveal the specific parasitism of the nematophagous Purpureocillium lilacinum 36-1.</title>
        <authorList>
            <person name="Xie J."/>
            <person name="Li S."/>
            <person name="Mo C."/>
            <person name="Xiao X."/>
            <person name="Peng D."/>
            <person name="Wang G."/>
            <person name="Xiao Y."/>
        </authorList>
    </citation>
    <scope>NUCLEOTIDE SEQUENCE [LARGE SCALE GENOMIC DNA]</scope>
    <source>
        <strain evidence="2 3">36-1</strain>
    </source>
</reference>
<accession>A0A2U3EFJ2</accession>
<gene>
    <name evidence="2" type="ORF">PCL_10296</name>
</gene>
<dbReference type="AlphaFoldDB" id="A0A2U3EFJ2"/>
<organism evidence="2 3">
    <name type="scientific">Purpureocillium lilacinum</name>
    <name type="common">Paecilomyces lilacinus</name>
    <dbReference type="NCBI Taxonomy" id="33203"/>
    <lineage>
        <taxon>Eukaryota</taxon>
        <taxon>Fungi</taxon>
        <taxon>Dikarya</taxon>
        <taxon>Ascomycota</taxon>
        <taxon>Pezizomycotina</taxon>
        <taxon>Sordariomycetes</taxon>
        <taxon>Hypocreomycetidae</taxon>
        <taxon>Hypocreales</taxon>
        <taxon>Ophiocordycipitaceae</taxon>
        <taxon>Purpureocillium</taxon>
    </lineage>
</organism>
<sequence>MALREAVGGTKRQKAGQSLDAGRRVDSGSRTRCQEAMLARAVNGMLEETRRKRRDGEEVEVGPGAAASFGLHLCCDWKWMAGWMDGGMEGWMAGWLAGRVWGWVEDEWGRQLTAPRLGRGMDGGFLGCLLLGPPTGSGRWRGGPRFTYLQLYSTVQHSTALYLFRCAGTRAVGLGTLEVRTGLPTELEARRLAGSS</sequence>
<evidence type="ECO:0000256" key="1">
    <source>
        <dbReference type="SAM" id="MobiDB-lite"/>
    </source>
</evidence>
<dbReference type="Proteomes" id="UP000245956">
    <property type="component" value="Unassembled WGS sequence"/>
</dbReference>
<evidence type="ECO:0000313" key="3">
    <source>
        <dbReference type="Proteomes" id="UP000245956"/>
    </source>
</evidence>
<protein>
    <submittedName>
        <fullName evidence="2">Uncharacterized protein</fullName>
    </submittedName>
</protein>
<evidence type="ECO:0000313" key="2">
    <source>
        <dbReference type="EMBL" id="PWI73281.1"/>
    </source>
</evidence>
<dbReference type="EMBL" id="LCWV01000005">
    <property type="protein sequence ID" value="PWI73281.1"/>
    <property type="molecule type" value="Genomic_DNA"/>
</dbReference>
<proteinExistence type="predicted"/>
<comment type="caution">
    <text evidence="2">The sequence shown here is derived from an EMBL/GenBank/DDBJ whole genome shotgun (WGS) entry which is preliminary data.</text>
</comment>